<dbReference type="GO" id="GO:0030154">
    <property type="term" value="P:cell differentiation"/>
    <property type="evidence" value="ECO:0007669"/>
    <property type="project" value="UniProtKB-KW"/>
</dbReference>
<organism evidence="7 8">
    <name type="scientific">Ceratopteris richardii</name>
    <name type="common">Triangle waterfern</name>
    <dbReference type="NCBI Taxonomy" id="49495"/>
    <lineage>
        <taxon>Eukaryota</taxon>
        <taxon>Viridiplantae</taxon>
        <taxon>Streptophyta</taxon>
        <taxon>Embryophyta</taxon>
        <taxon>Tracheophyta</taxon>
        <taxon>Polypodiopsida</taxon>
        <taxon>Polypodiidae</taxon>
        <taxon>Polypodiales</taxon>
        <taxon>Pteridineae</taxon>
        <taxon>Pteridaceae</taxon>
        <taxon>Parkerioideae</taxon>
        <taxon>Ceratopteris</taxon>
    </lineage>
</organism>
<dbReference type="Proteomes" id="UP000825935">
    <property type="component" value="Chromosome 6"/>
</dbReference>
<dbReference type="EMBL" id="CM035411">
    <property type="protein sequence ID" value="KAH7435763.1"/>
    <property type="molecule type" value="Genomic_DNA"/>
</dbReference>
<feature type="compositionally biased region" description="Basic and acidic residues" evidence="6">
    <location>
        <begin position="728"/>
        <end position="737"/>
    </location>
</feature>
<reference evidence="7" key="1">
    <citation type="submission" date="2021-08" db="EMBL/GenBank/DDBJ databases">
        <title>WGS assembly of Ceratopteris richardii.</title>
        <authorList>
            <person name="Marchant D.B."/>
            <person name="Chen G."/>
            <person name="Jenkins J."/>
            <person name="Shu S."/>
            <person name="Leebens-Mack J."/>
            <person name="Grimwood J."/>
            <person name="Schmutz J."/>
            <person name="Soltis P."/>
            <person name="Soltis D."/>
            <person name="Chen Z.-H."/>
        </authorList>
    </citation>
    <scope>NUCLEOTIDE SEQUENCE</scope>
    <source>
        <strain evidence="7">Whitten #5841</strain>
        <tissue evidence="7">Leaf</tissue>
    </source>
</reference>
<feature type="compositionally biased region" description="Basic and acidic residues" evidence="6">
    <location>
        <begin position="145"/>
        <end position="160"/>
    </location>
</feature>
<evidence type="ECO:0000256" key="3">
    <source>
        <dbReference type="ARBA" id="ARBA00023089"/>
    </source>
</evidence>
<evidence type="ECO:0000256" key="5">
    <source>
        <dbReference type="SAM" id="Coils"/>
    </source>
</evidence>
<comment type="similarity">
    <text evidence="1 4">Belongs to the Frigida family.</text>
</comment>
<dbReference type="InterPro" id="IPR012474">
    <property type="entry name" value="Frigida"/>
</dbReference>
<sequence>METEGETMSSVLASVSTRKEKAAKAMAALHSHRNLITACITEWENMERSFGVTERALQQKFKELAELEKEFDAKLLERREALDKREESIAGREEASLARVKEQKDTALAGIAEERRKLEEEQAKWRGEKGVVVPDKELFIQNNITDRHDEGSDQVSRKDAGSNVSSANENKKSIQKKISAKELPFNSTPDDKTKKNKSLTGSNDEKGKKLALQGGSQKDVEMKNEKKSIEHNDISQNKRKDESVVEASVAKRRKETSESATKAAIDSKTENTMKNPPSFGEGVISAKLNTEVTKPTQIRLLMDDQDCEGLKEFFVNNRKELQKLRPELQAALQSSSDPCRLSLKILESSEGVDRISVDNKIGHASILLLECLSEVVADPVLGADFPVVPADVKGIARTLARRWKAILEKNTSDGYALGSHLFLQLLATFGIGTDYSTEDLLNFVIPMSRRGIGPVLCRTLGLTEKIPVVVDRLIKEGKQVDAIAYASAFGLLDKYNPASLLRSYIMNSQKNLIAEKAAADGGNVAELYTKQITALKNAIKVMEEHKLDSKVPMDDLQNRIATLKQERAEIKKTGSSMKHENQLEKVPNEFESGKLNDINIPNDEAIGRTRLESAHRIFGNHVNPLERGRYPPTDLAHSRRMDYTATDIGRPLFPPYNLDIHSRRPDSSYDYGLGGRNAVSLPTANVYGKRDTFVPYPSGGSASHLPNIPSFGGMPRNDSEMLSSLSASRDRAPHPDMRGPGSSYQIGGNMLPGSYPPYYLR</sequence>
<dbReference type="Pfam" id="PF07899">
    <property type="entry name" value="Frigida"/>
    <property type="match status" value="1"/>
</dbReference>
<evidence type="ECO:0000313" key="7">
    <source>
        <dbReference type="EMBL" id="KAH7435763.1"/>
    </source>
</evidence>
<dbReference type="OrthoDB" id="1912420at2759"/>
<evidence type="ECO:0000256" key="4">
    <source>
        <dbReference type="RuleBase" id="RU364012"/>
    </source>
</evidence>
<proteinExistence type="inferred from homology"/>
<keyword evidence="8" id="KW-1185">Reference proteome</keyword>
<dbReference type="PANTHER" id="PTHR31791:SF4">
    <property type="entry name" value="FRIGIDA-LIKE PROTEIN 3"/>
    <property type="match status" value="1"/>
</dbReference>
<gene>
    <name evidence="7" type="ORF">KP509_06G078900</name>
</gene>
<feature type="coiled-coil region" evidence="5">
    <location>
        <begin position="57"/>
        <end position="128"/>
    </location>
</feature>
<keyword evidence="5" id="KW-0175">Coiled coil</keyword>
<evidence type="ECO:0000256" key="2">
    <source>
        <dbReference type="ARBA" id="ARBA00022782"/>
    </source>
</evidence>
<evidence type="ECO:0000256" key="1">
    <source>
        <dbReference type="ARBA" id="ARBA00008956"/>
    </source>
</evidence>
<keyword evidence="3 4" id="KW-0287">Flowering</keyword>
<feature type="region of interest" description="Disordered" evidence="6">
    <location>
        <begin position="710"/>
        <end position="747"/>
    </location>
</feature>
<feature type="region of interest" description="Disordered" evidence="6">
    <location>
        <begin position="142"/>
        <end position="282"/>
    </location>
</feature>
<feature type="compositionally biased region" description="Basic and acidic residues" evidence="6">
    <location>
        <begin position="218"/>
        <end position="243"/>
    </location>
</feature>
<evidence type="ECO:0000313" key="8">
    <source>
        <dbReference type="Proteomes" id="UP000825935"/>
    </source>
</evidence>
<name>A0A8T2UPR7_CERRI</name>
<keyword evidence="2 4" id="KW-0221">Differentiation</keyword>
<dbReference type="PANTHER" id="PTHR31791">
    <property type="entry name" value="FRIGIDA-LIKE PROTEIN 3-RELATED"/>
    <property type="match status" value="1"/>
</dbReference>
<keyword evidence="4" id="KW-0217">Developmental protein</keyword>
<protein>
    <recommendedName>
        <fullName evidence="4">FRIGIDA-like protein</fullName>
    </recommendedName>
</protein>
<dbReference type="AlphaFoldDB" id="A0A8T2UPR7"/>
<feature type="coiled-coil region" evidence="5">
    <location>
        <begin position="525"/>
        <end position="573"/>
    </location>
</feature>
<comment type="caution">
    <text evidence="7">The sequence shown here is derived from an EMBL/GenBank/DDBJ whole genome shotgun (WGS) entry which is preliminary data.</text>
</comment>
<evidence type="ECO:0000256" key="6">
    <source>
        <dbReference type="SAM" id="MobiDB-lite"/>
    </source>
</evidence>
<accession>A0A8T2UPR7</accession>